<reference evidence="18 19" key="1">
    <citation type="journal article" date="2010" name="Stand. Genomic Sci.">
        <title>Complete genome sequence of Spirochaeta smaragdinae type strain (SEBR 4228).</title>
        <authorList>
            <person name="Mavromatis K."/>
            <person name="Yasawong M."/>
            <person name="Chertkov O."/>
            <person name="Lapidus A."/>
            <person name="Lucas S."/>
            <person name="Nolan M."/>
            <person name="Del Rio T.G."/>
            <person name="Tice H."/>
            <person name="Cheng J.F."/>
            <person name="Pitluck S."/>
            <person name="Liolios K."/>
            <person name="Ivanova N."/>
            <person name="Tapia R."/>
            <person name="Han C."/>
            <person name="Bruce D."/>
            <person name="Goodwin L."/>
            <person name="Pati A."/>
            <person name="Chen A."/>
            <person name="Palaniappan K."/>
            <person name="Land M."/>
            <person name="Hauser L."/>
            <person name="Chang Y.J."/>
            <person name="Jeffries C.D."/>
            <person name="Detter J.C."/>
            <person name="Rohde M."/>
            <person name="Brambilla E."/>
            <person name="Spring S."/>
            <person name="Goker M."/>
            <person name="Sikorski J."/>
            <person name="Woyke T."/>
            <person name="Bristow J."/>
            <person name="Eisen J.A."/>
            <person name="Markowitz V."/>
            <person name="Hugenholtz P."/>
            <person name="Klenk H.P."/>
            <person name="Kyrpides N.C."/>
        </authorList>
    </citation>
    <scope>NUCLEOTIDE SEQUENCE [LARGE SCALE GENOMIC DNA]</scope>
    <source>
        <strain evidence="19">DSM 11293 / JCM 15392 / SEBR 4228</strain>
    </source>
</reference>
<keyword evidence="5" id="KW-0028">Amino-acid biosynthesis</keyword>
<evidence type="ECO:0000313" key="18">
    <source>
        <dbReference type="EMBL" id="ADK82625.1"/>
    </source>
</evidence>
<dbReference type="NCBIfam" id="NF003671">
    <property type="entry name" value="PRK05294.1"/>
    <property type="match status" value="1"/>
</dbReference>
<dbReference type="PROSITE" id="PS50975">
    <property type="entry name" value="ATP_GRASP"/>
    <property type="match status" value="2"/>
</dbReference>
<dbReference type="UniPathway" id="UPA00070">
    <property type="reaction ID" value="UER00115"/>
</dbReference>
<dbReference type="GO" id="GO:0006526">
    <property type="term" value="P:L-arginine biosynthetic process"/>
    <property type="evidence" value="ECO:0007669"/>
    <property type="project" value="UniProtKB-KW"/>
</dbReference>
<dbReference type="InterPro" id="IPR011607">
    <property type="entry name" value="MGS-like_dom"/>
</dbReference>
<dbReference type="Proteomes" id="UP000002318">
    <property type="component" value="Chromosome"/>
</dbReference>
<dbReference type="SUPFAM" id="SSF56059">
    <property type="entry name" value="Glutathione synthetase ATP-binding domain-like"/>
    <property type="match status" value="2"/>
</dbReference>
<evidence type="ECO:0000256" key="10">
    <source>
        <dbReference type="ARBA" id="ARBA00022842"/>
    </source>
</evidence>
<keyword evidence="10" id="KW-0460">Magnesium</keyword>
<evidence type="ECO:0000256" key="11">
    <source>
        <dbReference type="ARBA" id="ARBA00022975"/>
    </source>
</evidence>
<evidence type="ECO:0000256" key="2">
    <source>
        <dbReference type="ARBA" id="ARBA00009799"/>
    </source>
</evidence>
<dbReference type="RefSeq" id="WP_013256084.1">
    <property type="nucleotide sequence ID" value="NC_014364.1"/>
</dbReference>
<keyword evidence="9 15" id="KW-0067">ATP-binding</keyword>
<dbReference type="Gene3D" id="3.40.50.20">
    <property type="match status" value="2"/>
</dbReference>
<dbReference type="NCBIfam" id="NF009455">
    <property type="entry name" value="PRK12815.1"/>
    <property type="match status" value="1"/>
</dbReference>
<proteinExistence type="inferred from homology"/>
<dbReference type="AlphaFoldDB" id="E1R7C0"/>
<evidence type="ECO:0000256" key="12">
    <source>
        <dbReference type="ARBA" id="ARBA00023211"/>
    </source>
</evidence>
<dbReference type="SUPFAM" id="SSF52335">
    <property type="entry name" value="Methylglyoxal synthase-like"/>
    <property type="match status" value="1"/>
</dbReference>
<evidence type="ECO:0000256" key="6">
    <source>
        <dbReference type="ARBA" id="ARBA00022723"/>
    </source>
</evidence>
<dbReference type="GO" id="GO:0004087">
    <property type="term" value="F:carbamoyl-phosphate synthase (ammonia) activity"/>
    <property type="evidence" value="ECO:0007669"/>
    <property type="project" value="UniProtKB-EC"/>
</dbReference>
<dbReference type="GO" id="GO:0004088">
    <property type="term" value="F:carbamoyl-phosphate synthase (glutamine-hydrolyzing) activity"/>
    <property type="evidence" value="ECO:0007669"/>
    <property type="project" value="UniProtKB-EC"/>
</dbReference>
<feature type="domain" description="MGS-like" evidence="17">
    <location>
        <begin position="941"/>
        <end position="1076"/>
    </location>
</feature>
<organism evidence="18 19">
    <name type="scientific">Sediminispirochaeta smaragdinae (strain DSM 11293 / JCM 15392 / SEBR 4228)</name>
    <name type="common">Spirochaeta smaragdinae</name>
    <dbReference type="NCBI Taxonomy" id="573413"/>
    <lineage>
        <taxon>Bacteria</taxon>
        <taxon>Pseudomonadati</taxon>
        <taxon>Spirochaetota</taxon>
        <taxon>Spirochaetia</taxon>
        <taxon>Spirochaetales</taxon>
        <taxon>Spirochaetaceae</taxon>
        <taxon>Sediminispirochaeta</taxon>
    </lineage>
</organism>
<feature type="domain" description="ATP-grasp" evidence="16">
    <location>
        <begin position="677"/>
        <end position="868"/>
    </location>
</feature>
<evidence type="ECO:0000259" key="16">
    <source>
        <dbReference type="PROSITE" id="PS50975"/>
    </source>
</evidence>
<dbReference type="SMART" id="SM00851">
    <property type="entry name" value="MGS"/>
    <property type="match status" value="1"/>
</dbReference>
<sequence length="1076" mass="115855">MSARDDIHTILIIGSGPIVIGQACEFDYSGNQAVRALKEEGYHVVLVNPNPATVMTTPGSADAIYLEPLSLESLTAIIERERPDALLSTMGGQTALNLAGELARAGVLERFGVEIIGASMESIDLAEDRGRFKEVVTSLGLESPVSVLCRQVHEGLAFAEQAGFPLIVRPSFTLGGKGGGVANSLEELERLLAESLRESPVGTALVEESLIGWREFELEVMRDKADNAVVVCSIENVDPMGVHTGDSVTVAPAQTLTEIEYQRMRTAAIDILRAVGVDCGGSNVQFAMPKDGERMVVIEMNPRVSRSSALASKATGFPIARCSAKLAVGYTLDEVLNEITGKTASCFEPVLDYCAVKVPRFETAKFPSGYQLLGTRMKSVGEALALGRSFLEALNKAFRSLEEGHEGLEPFESPELIADAGRILASPHPKRLRAALTLLGQGQSLEAVSSVSGFHPWFLSQLLEQSGLEQQIADGGLSSDGEGGDLLLSAKRMGLSDRRIARLAGLEPAAVSALRKRSDMRPSYHLVDTCSGEFAAETPYFYSTWGEKDEGGFLEGSRRVLILASGPNRIGQGLEFDTCCTMASAAWRKRGVGTIMVNANPETVSTDYNSSDRLYLEPLAAEEVLSIMEKEQIRDVVVQLGGQTPLNLAEELEAAGANIIGTASSSISRAEGRGSFADLVRKLGLRQPDNRSASTAAGIRDAAADLGYPVLLRPSFVLGGRSMYIAYGPEELEAFLETKPPMGASRPILVDRFLEDAFEYDLDAVSDGQSIYIGGIMQHIEAAGVHSGDSAAVFPAWKQLPEMHRQMRQAALIIARELPIVGFLNIQFAVRDGELYLLEVNPRASRTVPFLSKASGVDLLDLAVGIWSGKTLTSQGVIGEDGIGEGHCVVGWAVKEAVFSSERFPDFDPLLGPEMRSTGEVAGFGSDFGEAFAKAEIAAGNILPVDGTVFVSVNRRDRRTILPTVRRLADMGFRIAATRGTAWDLFRNGIMSEVILKVHEGHPNIIDHLRRGTIALVINTPMGSNARRGDDEIRSEAMRLHIPYTTTTSAAEAAAEAIARLRREPLVPRKLPEFSI</sequence>
<evidence type="ECO:0000256" key="5">
    <source>
        <dbReference type="ARBA" id="ARBA00022605"/>
    </source>
</evidence>
<keyword evidence="11" id="KW-0665">Pyrimidine biosynthesis</keyword>
<evidence type="ECO:0000259" key="17">
    <source>
        <dbReference type="PROSITE" id="PS51855"/>
    </source>
</evidence>
<evidence type="ECO:0000313" key="19">
    <source>
        <dbReference type="Proteomes" id="UP000002318"/>
    </source>
</evidence>
<dbReference type="Pfam" id="PF02786">
    <property type="entry name" value="CPSase_L_D2"/>
    <property type="match status" value="2"/>
</dbReference>
<dbReference type="GO" id="GO:0005524">
    <property type="term" value="F:ATP binding"/>
    <property type="evidence" value="ECO:0007669"/>
    <property type="project" value="UniProtKB-UniRule"/>
</dbReference>
<dbReference type="Pfam" id="PF02142">
    <property type="entry name" value="MGS"/>
    <property type="match status" value="1"/>
</dbReference>
<dbReference type="FunFam" id="3.30.470.20:FF:000026">
    <property type="entry name" value="Carbamoyl-phosphate synthase large chain"/>
    <property type="match status" value="1"/>
</dbReference>
<dbReference type="CDD" id="cd01424">
    <property type="entry name" value="MGS_CPS_II"/>
    <property type="match status" value="1"/>
</dbReference>
<dbReference type="OrthoDB" id="9804197at2"/>
<dbReference type="Gene3D" id="3.30.470.20">
    <property type="entry name" value="ATP-grasp fold, B domain"/>
    <property type="match status" value="2"/>
</dbReference>
<gene>
    <name evidence="18" type="ordered locus">Spirs_3537</name>
</gene>
<dbReference type="STRING" id="573413.Spirs_3537"/>
<evidence type="ECO:0000256" key="9">
    <source>
        <dbReference type="ARBA" id="ARBA00022840"/>
    </source>
</evidence>
<dbReference type="InterPro" id="IPR036914">
    <property type="entry name" value="MGS-like_dom_sf"/>
</dbReference>
<dbReference type="SMART" id="SM01096">
    <property type="entry name" value="CPSase_L_D3"/>
    <property type="match status" value="1"/>
</dbReference>
<dbReference type="Gene3D" id="3.40.50.1380">
    <property type="entry name" value="Methylglyoxal synthase-like domain"/>
    <property type="match status" value="1"/>
</dbReference>
<dbReference type="InterPro" id="IPR033937">
    <property type="entry name" value="MGS_CPS_CarB"/>
</dbReference>
<dbReference type="PANTHER" id="PTHR11405">
    <property type="entry name" value="CARBAMOYLTRANSFERASE FAMILY MEMBER"/>
    <property type="match status" value="1"/>
</dbReference>
<dbReference type="HOGENOM" id="CLU_000513_1_0_12"/>
<dbReference type="PROSITE" id="PS00866">
    <property type="entry name" value="CPSASE_1"/>
    <property type="match status" value="1"/>
</dbReference>
<dbReference type="InterPro" id="IPR005483">
    <property type="entry name" value="CPSase_dom"/>
</dbReference>
<keyword evidence="7" id="KW-0677">Repeat</keyword>
<comment type="catalytic activity">
    <reaction evidence="13">
        <text>hydrogencarbonate + NH4(+) + 2 ATP = carbamoyl phosphate + 2 ADP + phosphate + 2 H(+)</text>
        <dbReference type="Rhea" id="RHEA:18029"/>
        <dbReference type="ChEBI" id="CHEBI:15378"/>
        <dbReference type="ChEBI" id="CHEBI:17544"/>
        <dbReference type="ChEBI" id="CHEBI:28938"/>
        <dbReference type="ChEBI" id="CHEBI:30616"/>
        <dbReference type="ChEBI" id="CHEBI:43474"/>
        <dbReference type="ChEBI" id="CHEBI:58228"/>
        <dbReference type="ChEBI" id="CHEBI:456216"/>
        <dbReference type="EC" id="6.3.4.16"/>
    </reaction>
</comment>
<keyword evidence="4" id="KW-0436">Ligase</keyword>
<feature type="domain" description="ATP-grasp" evidence="16">
    <location>
        <begin position="133"/>
        <end position="328"/>
    </location>
</feature>
<evidence type="ECO:0000256" key="14">
    <source>
        <dbReference type="ARBA" id="ARBA00048816"/>
    </source>
</evidence>
<dbReference type="InterPro" id="IPR006275">
    <property type="entry name" value="CPSase_lsu"/>
</dbReference>
<evidence type="ECO:0000256" key="13">
    <source>
        <dbReference type="ARBA" id="ARBA00047359"/>
    </source>
</evidence>
<comment type="similarity">
    <text evidence="2">Belongs to the CarB family.</text>
</comment>
<dbReference type="FunFam" id="3.40.50.20:FF:000001">
    <property type="entry name" value="Carbamoyl-phosphate synthase large chain"/>
    <property type="match status" value="2"/>
</dbReference>
<dbReference type="InterPro" id="IPR005480">
    <property type="entry name" value="CPSase_lsu_oligo"/>
</dbReference>
<dbReference type="PANTHER" id="PTHR11405:SF53">
    <property type="entry name" value="CARBAMOYL-PHOSPHATE SYNTHASE [AMMONIA], MITOCHONDRIAL"/>
    <property type="match status" value="1"/>
</dbReference>
<keyword evidence="3" id="KW-0055">Arginine biosynthesis</keyword>
<dbReference type="Pfam" id="PF02787">
    <property type="entry name" value="CPSase_L_D3"/>
    <property type="match status" value="1"/>
</dbReference>
<dbReference type="SUPFAM" id="SSF52440">
    <property type="entry name" value="PreATP-grasp domain"/>
    <property type="match status" value="2"/>
</dbReference>
<dbReference type="GO" id="GO:0006541">
    <property type="term" value="P:glutamine metabolic process"/>
    <property type="evidence" value="ECO:0007669"/>
    <property type="project" value="TreeGrafter"/>
</dbReference>
<dbReference type="PROSITE" id="PS51855">
    <property type="entry name" value="MGS"/>
    <property type="match status" value="1"/>
</dbReference>
<evidence type="ECO:0000256" key="15">
    <source>
        <dbReference type="PROSITE-ProRule" id="PRU00409"/>
    </source>
</evidence>
<dbReference type="KEGG" id="ssm:Spirs_3537"/>
<dbReference type="SUPFAM" id="SSF48108">
    <property type="entry name" value="Carbamoyl phosphate synthetase, large subunit connection domain"/>
    <property type="match status" value="1"/>
</dbReference>
<dbReference type="FunFam" id="3.30.470.20:FF:000007">
    <property type="entry name" value="Carbamoyl-phosphate synthase large chain"/>
    <property type="match status" value="1"/>
</dbReference>
<keyword evidence="6" id="KW-0479">Metal-binding</keyword>
<dbReference type="InterPro" id="IPR011761">
    <property type="entry name" value="ATP-grasp"/>
</dbReference>
<dbReference type="GO" id="GO:0046872">
    <property type="term" value="F:metal ion binding"/>
    <property type="evidence" value="ECO:0007669"/>
    <property type="project" value="UniProtKB-KW"/>
</dbReference>
<dbReference type="PROSITE" id="PS51257">
    <property type="entry name" value="PROKAR_LIPOPROTEIN"/>
    <property type="match status" value="1"/>
</dbReference>
<dbReference type="InterPro" id="IPR005479">
    <property type="entry name" value="CPAse_ATP-bd"/>
</dbReference>
<name>E1R7C0_SEDSS</name>
<comment type="pathway">
    <text evidence="1">Amino-acid biosynthesis; L-arginine biosynthesis; carbamoyl phosphate from bicarbonate: step 1/1.</text>
</comment>
<dbReference type="EMBL" id="CP002116">
    <property type="protein sequence ID" value="ADK82625.1"/>
    <property type="molecule type" value="Genomic_DNA"/>
</dbReference>
<evidence type="ECO:0000256" key="1">
    <source>
        <dbReference type="ARBA" id="ARBA00005077"/>
    </source>
</evidence>
<evidence type="ECO:0000256" key="8">
    <source>
        <dbReference type="ARBA" id="ARBA00022741"/>
    </source>
</evidence>
<dbReference type="Gene3D" id="1.10.1030.10">
    <property type="entry name" value="Carbamoyl-phosphate synthetase, large subunit oligomerisation domain"/>
    <property type="match status" value="1"/>
</dbReference>
<dbReference type="InterPro" id="IPR036897">
    <property type="entry name" value="CarbamoylP_synth_lsu_oligo_sf"/>
</dbReference>
<dbReference type="GO" id="GO:0044205">
    <property type="term" value="P:'de novo' UMP biosynthetic process"/>
    <property type="evidence" value="ECO:0007669"/>
    <property type="project" value="UniProtKB-UniPathway"/>
</dbReference>
<evidence type="ECO:0000256" key="3">
    <source>
        <dbReference type="ARBA" id="ARBA00022571"/>
    </source>
</evidence>
<dbReference type="PROSITE" id="PS00867">
    <property type="entry name" value="CPSASE_2"/>
    <property type="match status" value="2"/>
</dbReference>
<dbReference type="eggNOG" id="COG0458">
    <property type="taxonomic scope" value="Bacteria"/>
</dbReference>
<dbReference type="InterPro" id="IPR016185">
    <property type="entry name" value="PreATP-grasp_dom_sf"/>
</dbReference>
<dbReference type="PRINTS" id="PR00098">
    <property type="entry name" value="CPSASE"/>
</dbReference>
<dbReference type="Pfam" id="PF25596">
    <property type="entry name" value="CPSase_L_D1"/>
    <property type="match status" value="2"/>
</dbReference>
<dbReference type="GO" id="GO:0005737">
    <property type="term" value="C:cytoplasm"/>
    <property type="evidence" value="ECO:0007669"/>
    <property type="project" value="TreeGrafter"/>
</dbReference>
<dbReference type="InterPro" id="IPR058047">
    <property type="entry name" value="CPSase_preATP-grasp"/>
</dbReference>
<evidence type="ECO:0000256" key="7">
    <source>
        <dbReference type="ARBA" id="ARBA00022737"/>
    </source>
</evidence>
<keyword evidence="19" id="KW-1185">Reference proteome</keyword>
<comment type="catalytic activity">
    <reaction evidence="14">
        <text>hydrogencarbonate + L-glutamine + 2 ATP + H2O = carbamoyl phosphate + L-glutamate + 2 ADP + phosphate + 2 H(+)</text>
        <dbReference type="Rhea" id="RHEA:18633"/>
        <dbReference type="ChEBI" id="CHEBI:15377"/>
        <dbReference type="ChEBI" id="CHEBI:15378"/>
        <dbReference type="ChEBI" id="CHEBI:17544"/>
        <dbReference type="ChEBI" id="CHEBI:29985"/>
        <dbReference type="ChEBI" id="CHEBI:30616"/>
        <dbReference type="ChEBI" id="CHEBI:43474"/>
        <dbReference type="ChEBI" id="CHEBI:58228"/>
        <dbReference type="ChEBI" id="CHEBI:58359"/>
        <dbReference type="ChEBI" id="CHEBI:456216"/>
        <dbReference type="EC" id="6.3.5.5"/>
    </reaction>
</comment>
<dbReference type="NCBIfam" id="TIGR01369">
    <property type="entry name" value="CPSaseII_lrg"/>
    <property type="match status" value="1"/>
</dbReference>
<protein>
    <submittedName>
        <fullName evidence="18">Carbamoyl-phosphate synthase, large subunit</fullName>
    </submittedName>
</protein>
<keyword evidence="8 15" id="KW-0547">Nucleotide-binding</keyword>
<evidence type="ECO:0000256" key="4">
    <source>
        <dbReference type="ARBA" id="ARBA00022598"/>
    </source>
</evidence>
<keyword evidence="12" id="KW-0464">Manganese</keyword>
<accession>E1R7C0</accession>